<dbReference type="PATRIC" id="fig|1240678.4.peg.972"/>
<dbReference type="PANTHER" id="PTHR35526:SF3">
    <property type="entry name" value="ANTI-SIGMA-F FACTOR RSBW"/>
    <property type="match status" value="1"/>
</dbReference>
<evidence type="ECO:0000313" key="1">
    <source>
        <dbReference type="EMBL" id="KIZ19010.1"/>
    </source>
</evidence>
<proteinExistence type="predicted"/>
<dbReference type="InterPro" id="IPR036890">
    <property type="entry name" value="HATPase_C_sf"/>
</dbReference>
<keyword evidence="2" id="KW-1185">Reference proteome</keyword>
<dbReference type="EMBL" id="JRKI01000006">
    <property type="protein sequence ID" value="KIZ19010.1"/>
    <property type="molecule type" value="Genomic_DNA"/>
</dbReference>
<accession>A0A0D7CT29</accession>
<evidence type="ECO:0000313" key="2">
    <source>
        <dbReference type="Proteomes" id="UP000032458"/>
    </source>
</evidence>
<gene>
    <name evidence="1" type="ORF">SNA_04605</name>
</gene>
<dbReference type="CDD" id="cd16936">
    <property type="entry name" value="HATPase_RsbW-like"/>
    <property type="match status" value="1"/>
</dbReference>
<sequence length="140" mass="15341">MPGITDVDAIEPWEYSLYIPHDARAVPITRRTLRLILTAHGLPGLLDVAELLATELITNAVRHTKGPAALRIHWADGILRIGAWDTDPTPPAPVLRLTEVPETGRGLDLVHHCADKWGWYPLLSAGDLGKYVWCELAAAA</sequence>
<organism evidence="1 2">
    <name type="scientific">Streptomyces natalensis ATCC 27448</name>
    <dbReference type="NCBI Taxonomy" id="1240678"/>
    <lineage>
        <taxon>Bacteria</taxon>
        <taxon>Bacillati</taxon>
        <taxon>Actinomycetota</taxon>
        <taxon>Actinomycetes</taxon>
        <taxon>Kitasatosporales</taxon>
        <taxon>Streptomycetaceae</taxon>
        <taxon>Streptomyces</taxon>
    </lineage>
</organism>
<comment type="caution">
    <text evidence="1">The sequence shown here is derived from an EMBL/GenBank/DDBJ whole genome shotgun (WGS) entry which is preliminary data.</text>
</comment>
<reference evidence="1 2" key="1">
    <citation type="submission" date="2014-09" db="EMBL/GenBank/DDBJ databases">
        <title>Draft genome sequence of Streptomyces natalensis ATCC 27448, producer of the antifungal pimaricin.</title>
        <authorList>
            <person name="Mendes M.V."/>
            <person name="Beites T."/>
            <person name="Pires S."/>
            <person name="Santos C.L."/>
            <person name="Moradas-Ferreira P."/>
        </authorList>
    </citation>
    <scope>NUCLEOTIDE SEQUENCE [LARGE SCALE GENOMIC DNA]</scope>
    <source>
        <strain evidence="1 2">ATCC 27448</strain>
    </source>
</reference>
<dbReference type="Proteomes" id="UP000032458">
    <property type="component" value="Unassembled WGS sequence"/>
</dbReference>
<dbReference type="Gene3D" id="3.30.565.10">
    <property type="entry name" value="Histidine kinase-like ATPase, C-terminal domain"/>
    <property type="match status" value="1"/>
</dbReference>
<name>A0A0D7CT29_9ACTN</name>
<protein>
    <submittedName>
        <fullName evidence="1">ATPase</fullName>
    </submittedName>
</protein>
<dbReference type="AlphaFoldDB" id="A0A0D7CT29"/>
<dbReference type="PANTHER" id="PTHR35526">
    <property type="entry name" value="ANTI-SIGMA-F FACTOR RSBW-RELATED"/>
    <property type="match status" value="1"/>
</dbReference>
<dbReference type="SUPFAM" id="SSF55874">
    <property type="entry name" value="ATPase domain of HSP90 chaperone/DNA topoisomerase II/histidine kinase"/>
    <property type="match status" value="1"/>
</dbReference>
<dbReference type="InterPro" id="IPR050267">
    <property type="entry name" value="Anti-sigma-factor_SerPK"/>
</dbReference>
<dbReference type="RefSeq" id="WP_030066952.1">
    <property type="nucleotide sequence ID" value="NZ_JRKI01000006.1"/>
</dbReference>